<dbReference type="Proteomes" id="UP001596050">
    <property type="component" value="Unassembled WGS sequence"/>
</dbReference>
<evidence type="ECO:0008006" key="4">
    <source>
        <dbReference type="Google" id="ProtNLM"/>
    </source>
</evidence>
<evidence type="ECO:0000313" key="2">
    <source>
        <dbReference type="EMBL" id="MFC5461662.1"/>
    </source>
</evidence>
<feature type="signal peptide" evidence="1">
    <location>
        <begin position="1"/>
        <end position="23"/>
    </location>
</feature>
<keyword evidence="3" id="KW-1185">Reference proteome</keyword>
<reference evidence="3" key="1">
    <citation type="journal article" date="2019" name="Int. J. Syst. Evol. Microbiol.">
        <title>The Global Catalogue of Microorganisms (GCM) 10K type strain sequencing project: providing services to taxonomists for standard genome sequencing and annotation.</title>
        <authorList>
            <consortium name="The Broad Institute Genomics Platform"/>
            <consortium name="The Broad Institute Genome Sequencing Center for Infectious Disease"/>
            <person name="Wu L."/>
            <person name="Ma J."/>
        </authorList>
    </citation>
    <scope>NUCLEOTIDE SEQUENCE [LARGE SCALE GENOMIC DNA]</scope>
    <source>
        <strain evidence="3">KACC 12649</strain>
    </source>
</reference>
<evidence type="ECO:0000256" key="1">
    <source>
        <dbReference type="SAM" id="SignalP"/>
    </source>
</evidence>
<organism evidence="2 3">
    <name type="scientific">Massilia niabensis</name>
    <dbReference type="NCBI Taxonomy" id="544910"/>
    <lineage>
        <taxon>Bacteria</taxon>
        <taxon>Pseudomonadati</taxon>
        <taxon>Pseudomonadota</taxon>
        <taxon>Betaproteobacteria</taxon>
        <taxon>Burkholderiales</taxon>
        <taxon>Oxalobacteraceae</taxon>
        <taxon>Telluria group</taxon>
        <taxon>Massilia</taxon>
    </lineage>
</organism>
<proteinExistence type="predicted"/>
<accession>A0ABW0L9X7</accession>
<feature type="chain" id="PRO_5046281117" description="Outer membrane protein beta-barrel domain-containing protein" evidence="1">
    <location>
        <begin position="24"/>
        <end position="238"/>
    </location>
</feature>
<sequence>MKHIHTLALTAACAFSFPAAAFADDFDRLQSLTQTELASFAKDFTAVASYKGIAPAEPLGIIGFDIGAAVSATRLDNAAVWEKAGFEHATVYMPTLRAQKGLPFGIDIGASLTAVPDSDIKLIGGEIKYALVPGGIATPAVAIRAAATRLSGVDQFDLDTRSVELTVSKGFLMITPYAGIGKVWGSLTPNVGNLKKETPNGNKVFAGFNLNLGIANMAAEVDRTAGNQTVSVKLGFRL</sequence>
<evidence type="ECO:0000313" key="3">
    <source>
        <dbReference type="Proteomes" id="UP001596050"/>
    </source>
</evidence>
<dbReference type="RefSeq" id="WP_379785112.1">
    <property type="nucleotide sequence ID" value="NZ_JBHSMU010000015.1"/>
</dbReference>
<keyword evidence="1" id="KW-0732">Signal</keyword>
<protein>
    <recommendedName>
        <fullName evidence="4">Outer membrane protein beta-barrel domain-containing protein</fullName>
    </recommendedName>
</protein>
<gene>
    <name evidence="2" type="ORF">ACFPN5_17775</name>
</gene>
<name>A0ABW0L9X7_9BURK</name>
<dbReference type="EMBL" id="JBHSMU010000015">
    <property type="protein sequence ID" value="MFC5461662.1"/>
    <property type="molecule type" value="Genomic_DNA"/>
</dbReference>
<comment type="caution">
    <text evidence="2">The sequence shown here is derived from an EMBL/GenBank/DDBJ whole genome shotgun (WGS) entry which is preliminary data.</text>
</comment>